<dbReference type="PANTHER" id="PTHR11552">
    <property type="entry name" value="GLUCOSE-METHANOL-CHOLINE GMC OXIDOREDUCTASE"/>
    <property type="match status" value="1"/>
</dbReference>
<dbReference type="RefSeq" id="WP_059266995.1">
    <property type="nucleotide sequence ID" value="NZ_KQ948378.1"/>
</dbReference>
<dbReference type="Pfam" id="PF05199">
    <property type="entry name" value="GMC_oxred_C"/>
    <property type="match status" value="1"/>
</dbReference>
<evidence type="ECO:0000259" key="7">
    <source>
        <dbReference type="PROSITE" id="PS00623"/>
    </source>
</evidence>
<feature type="binding site" evidence="5">
    <location>
        <position position="441"/>
    </location>
    <ligand>
        <name>substrate</name>
    </ligand>
</feature>
<name>A0A101PQN3_STRCK</name>
<keyword evidence="4 5" id="KW-0274">FAD</keyword>
<dbReference type="InterPro" id="IPR036188">
    <property type="entry name" value="FAD/NAD-bd_sf"/>
</dbReference>
<dbReference type="AlphaFoldDB" id="A0A101PQN3"/>
<organism evidence="8 9">
    <name type="scientific">Streptomyces corchorusii</name>
    <name type="common">Streptomyces chibaensis</name>
    <dbReference type="NCBI Taxonomy" id="1903"/>
    <lineage>
        <taxon>Bacteria</taxon>
        <taxon>Bacillati</taxon>
        <taxon>Actinomycetota</taxon>
        <taxon>Actinomycetes</taxon>
        <taxon>Kitasatosporales</taxon>
        <taxon>Streptomycetaceae</taxon>
        <taxon>Streptomyces</taxon>
    </lineage>
</organism>
<dbReference type="Pfam" id="PF00732">
    <property type="entry name" value="GMC_oxred_N"/>
    <property type="match status" value="1"/>
</dbReference>
<dbReference type="Gene3D" id="3.50.50.60">
    <property type="entry name" value="FAD/NAD(P)-binding domain"/>
    <property type="match status" value="1"/>
</dbReference>
<evidence type="ECO:0000256" key="2">
    <source>
        <dbReference type="ARBA" id="ARBA00010790"/>
    </source>
</evidence>
<dbReference type="Gene3D" id="3.30.410.40">
    <property type="match status" value="1"/>
</dbReference>
<evidence type="ECO:0000313" key="9">
    <source>
        <dbReference type="Proteomes" id="UP000053398"/>
    </source>
</evidence>
<comment type="caution">
    <text evidence="8">The sequence shown here is derived from an EMBL/GenBank/DDBJ whole genome shotgun (WGS) entry which is preliminary data.</text>
</comment>
<comment type="similarity">
    <text evidence="2 6">Belongs to the GMC oxidoreductase family.</text>
</comment>
<dbReference type="GO" id="GO:0050660">
    <property type="term" value="F:flavin adenine dinucleotide binding"/>
    <property type="evidence" value="ECO:0007669"/>
    <property type="project" value="InterPro"/>
</dbReference>
<dbReference type="InterPro" id="IPR007867">
    <property type="entry name" value="GMC_OxRtase_C"/>
</dbReference>
<dbReference type="InterPro" id="IPR000172">
    <property type="entry name" value="GMC_OxRdtase_N"/>
</dbReference>
<evidence type="ECO:0000256" key="6">
    <source>
        <dbReference type="RuleBase" id="RU003968"/>
    </source>
</evidence>
<dbReference type="SUPFAM" id="SSF54373">
    <property type="entry name" value="FAD-linked reductases, C-terminal domain"/>
    <property type="match status" value="1"/>
</dbReference>
<dbReference type="SUPFAM" id="SSF51905">
    <property type="entry name" value="FAD/NAD(P)-binding domain"/>
    <property type="match status" value="1"/>
</dbReference>
<feature type="binding site" evidence="5">
    <location>
        <begin position="93"/>
        <end position="96"/>
    </location>
    <ligand>
        <name>FAD</name>
        <dbReference type="ChEBI" id="CHEBI:57692"/>
    </ligand>
</feature>
<feature type="domain" description="Glucose-methanol-choline oxidoreductase N-terminal" evidence="7">
    <location>
        <begin position="83"/>
        <end position="106"/>
    </location>
</feature>
<reference evidence="8 9" key="1">
    <citation type="submission" date="2015-10" db="EMBL/GenBank/DDBJ databases">
        <title>Draft genome sequence of Streptomyces corchorusii DSM 40340, type strain for the species Streptomyces corchorusii.</title>
        <authorList>
            <person name="Ruckert C."/>
            <person name="Winkler A."/>
            <person name="Kalinowski J."/>
            <person name="Kampfer P."/>
            <person name="Glaeser S."/>
        </authorList>
    </citation>
    <scope>NUCLEOTIDE SEQUENCE [LARGE SCALE GENOMIC DNA]</scope>
    <source>
        <strain evidence="8 9">DSM 40340</strain>
    </source>
</reference>
<sequence>MSSLEPAYDVVIVGGGTAGCVLAARLTQDPDRQVLLLEAGPARLPDAVAHPPAWPSLAASEAGWGDTTVVQEVSGAPVPLPRGRGLGGSSAINAMVFARGHRTGYDSWSDHGAKGWSFDDLLPYFQRSETALGAAPGRGTSGPLTVAPAQRLNEVLLACLEGAVEIGHRRARDISGGLEEGFAPVDLNIVDGRRQSAADAYLTPALDRPNLRVLTGAAAHRLLFDGHRCVGVEYGADGRTHTVRATGEVVLTAGSIGSALILQRSGIGAEDDLRQAGVEVFHALPGVGHNLHDHPRANLVYRTQRPVPTALNNHGEILGLLRSTPDAEGPDVQIIFIDIPVPNPVAPVRNGFTIGISPMRPASRGTVRITSADPYAPPAIDPRYFTEEADVRAVLSGIRTARGIAWSSALAEWGIEEVSPGLAAVDEESIADHARKYFSSYCHPVGTCMMGEDDEAVVDSSLRVHGLDGLRVADASVMPSIPSNNTNATVYAIAERAADLLRRS</sequence>
<proteinExistence type="inferred from homology"/>
<evidence type="ECO:0000256" key="1">
    <source>
        <dbReference type="ARBA" id="ARBA00001974"/>
    </source>
</evidence>
<dbReference type="EMBL" id="LMWP01000068">
    <property type="protein sequence ID" value="KUN15890.1"/>
    <property type="molecule type" value="Genomic_DNA"/>
</dbReference>
<protein>
    <submittedName>
        <fullName evidence="8">Choline dehydrogenase</fullName>
    </submittedName>
</protein>
<dbReference type="Proteomes" id="UP000053398">
    <property type="component" value="Unassembled WGS sequence"/>
</dbReference>
<gene>
    <name evidence="8" type="ORF">AQJ11_42235</name>
</gene>
<dbReference type="GO" id="GO:0016614">
    <property type="term" value="F:oxidoreductase activity, acting on CH-OH group of donors"/>
    <property type="evidence" value="ECO:0007669"/>
    <property type="project" value="InterPro"/>
</dbReference>
<evidence type="ECO:0000313" key="8">
    <source>
        <dbReference type="EMBL" id="KUN15890.1"/>
    </source>
</evidence>
<keyword evidence="3 6" id="KW-0285">Flavoprotein</keyword>
<dbReference type="PANTHER" id="PTHR11552:SF147">
    <property type="entry name" value="CHOLINE DEHYDROGENASE, MITOCHONDRIAL"/>
    <property type="match status" value="1"/>
</dbReference>
<keyword evidence="9" id="KW-1185">Reference proteome</keyword>
<accession>A0A101PQN3</accession>
<evidence type="ECO:0000256" key="3">
    <source>
        <dbReference type="ARBA" id="ARBA00022630"/>
    </source>
</evidence>
<dbReference type="InterPro" id="IPR012132">
    <property type="entry name" value="GMC_OxRdtase"/>
</dbReference>
<dbReference type="PROSITE" id="PS00623">
    <property type="entry name" value="GMC_OXRED_1"/>
    <property type="match status" value="1"/>
</dbReference>
<evidence type="ECO:0000256" key="4">
    <source>
        <dbReference type="ARBA" id="ARBA00022827"/>
    </source>
</evidence>
<comment type="cofactor">
    <cofactor evidence="1 5">
        <name>FAD</name>
        <dbReference type="ChEBI" id="CHEBI:57692"/>
    </cofactor>
</comment>
<dbReference type="PIRSF" id="PIRSF000137">
    <property type="entry name" value="Alcohol_oxidase"/>
    <property type="match status" value="1"/>
</dbReference>
<evidence type="ECO:0000256" key="5">
    <source>
        <dbReference type="PIRSR" id="PIRSR000137-2"/>
    </source>
</evidence>